<evidence type="ECO:0000313" key="17">
    <source>
        <dbReference type="WBParaSite" id="SRDH1_73730.1"/>
    </source>
</evidence>
<dbReference type="GO" id="GO:0002188">
    <property type="term" value="P:translation reinitiation"/>
    <property type="evidence" value="ECO:0007669"/>
    <property type="project" value="UniProtKB-ARBA"/>
</dbReference>
<name>A0AA85G0U6_9TREM</name>
<dbReference type="Gene3D" id="3.90.550.10">
    <property type="entry name" value="Spore Coat Polysaccharide Biosynthesis Protein SpsA, Chain A"/>
    <property type="match status" value="1"/>
</dbReference>
<dbReference type="SMART" id="SM00359">
    <property type="entry name" value="PUA"/>
    <property type="match status" value="1"/>
</dbReference>
<dbReference type="Gene3D" id="3.10.400.20">
    <property type="match status" value="1"/>
</dbReference>
<dbReference type="SUPFAM" id="SSF88697">
    <property type="entry name" value="PUA domain-like"/>
    <property type="match status" value="1"/>
</dbReference>
<dbReference type="InterPro" id="IPR029044">
    <property type="entry name" value="Nucleotide-diphossugar_trans"/>
</dbReference>
<dbReference type="GO" id="GO:0016757">
    <property type="term" value="F:glycosyltransferase activity"/>
    <property type="evidence" value="ECO:0007669"/>
    <property type="project" value="UniProtKB-KW"/>
</dbReference>
<evidence type="ECO:0000256" key="4">
    <source>
        <dbReference type="ARBA" id="ARBA00005735"/>
    </source>
</evidence>
<evidence type="ECO:0000256" key="11">
    <source>
        <dbReference type="ARBA" id="ARBA00022989"/>
    </source>
</evidence>
<sequence>MFKKFDEKEDISCTNNAKNSIVKSLRTRLTEGYGIDSKMVDQILPKKDVVKHIKCHEHVALYSDSDGEVMFFRQREGPFIPSLRLLHKYPFILPHLQVDKGAIKHVLNGSNIMCRGLTSPGARMTEVPQESVVAVMAEGKTNALAVGITLLSTDEILSTNSGIGVKNVHYLNDGLWRLKGFHCRKYRGKTFIFIALCFCAAYLYFSNHYIVSDVIIRISDWQWGPADSQTCPIFDHSEGDSTFNRMAVLVPFRDRFTELQEFIPHLNNFLNNQNVRHTFFIINQVDDLRFNRGALLNVGALESLEAEINGIIVESITQKNSLYQLSSQCLKLPFTKYLALHDVDLLPEDPALKYNMPSELGPIHLIPFYLHPRYYYFKEYAGGVLIIKRTQYTLVGGMSNSFWGWGREDDEFQIRLKLKGFKIVTPINVTMGLKAFRHIHQEDHHKRDVKTYYNPDVVNLIRNPVGGLTSINYTVVKRRLITISSIPAIIINVKLYCDSMNCKLKS</sequence>
<dbReference type="InterPro" id="IPR004521">
    <property type="entry name" value="Uncharacterised_CHP00451"/>
</dbReference>
<keyword evidence="8" id="KW-0808">Transferase</keyword>
<dbReference type="Pfam" id="PF13733">
    <property type="entry name" value="Glyco_transf_7N"/>
    <property type="match status" value="1"/>
</dbReference>
<dbReference type="FunFam" id="3.10.400.20:FF:000001">
    <property type="entry name" value="Malignant T-cell-amplified sequence 1"/>
    <property type="match status" value="1"/>
</dbReference>
<dbReference type="SUPFAM" id="SSF53448">
    <property type="entry name" value="Nucleotide-diphospho-sugar transferases"/>
    <property type="match status" value="1"/>
</dbReference>
<comment type="similarity">
    <text evidence="5">Belongs to the MCTS1 family.</text>
</comment>
<keyword evidence="13" id="KW-0325">Glycoprotein</keyword>
<dbReference type="GO" id="GO:0005975">
    <property type="term" value="P:carbohydrate metabolic process"/>
    <property type="evidence" value="ECO:0007669"/>
    <property type="project" value="InterPro"/>
</dbReference>
<dbReference type="InterPro" id="IPR016437">
    <property type="entry name" value="MCT-1/Tma20"/>
</dbReference>
<keyword evidence="7" id="KW-0328">Glycosyltransferase</keyword>
<dbReference type="CDD" id="cd00899">
    <property type="entry name" value="b4GalT"/>
    <property type="match status" value="1"/>
</dbReference>
<dbReference type="Pfam" id="PF01472">
    <property type="entry name" value="PUA"/>
    <property type="match status" value="1"/>
</dbReference>
<evidence type="ECO:0000256" key="1">
    <source>
        <dbReference type="ARBA" id="ARBA00004496"/>
    </source>
</evidence>
<reference evidence="17" key="2">
    <citation type="submission" date="2023-11" db="UniProtKB">
        <authorList>
            <consortium name="WormBaseParasite"/>
        </authorList>
    </citation>
    <scope>IDENTIFICATION</scope>
</reference>
<dbReference type="InterPro" id="IPR003859">
    <property type="entry name" value="Galactosyl_T"/>
</dbReference>
<dbReference type="AlphaFoldDB" id="A0AA85G0U6"/>
<dbReference type="InterPro" id="IPR002478">
    <property type="entry name" value="PUA"/>
</dbReference>
<keyword evidence="9 14" id="KW-0812">Transmembrane</keyword>
<dbReference type="PRINTS" id="PR02050">
    <property type="entry name" value="B14GALTRFASE"/>
</dbReference>
<protein>
    <recommendedName>
        <fullName evidence="15">PUA domain-containing protein</fullName>
    </recommendedName>
</protein>
<keyword evidence="12 14" id="KW-0472">Membrane</keyword>
<dbReference type="InterPro" id="IPR041366">
    <property type="entry name" value="Pre-PUA"/>
</dbReference>
<evidence type="ECO:0000256" key="13">
    <source>
        <dbReference type="ARBA" id="ARBA00023180"/>
    </source>
</evidence>
<dbReference type="Pfam" id="PF17832">
    <property type="entry name" value="Pre-PUA"/>
    <property type="match status" value="1"/>
</dbReference>
<feature type="transmembrane region" description="Helical" evidence="14">
    <location>
        <begin position="186"/>
        <end position="205"/>
    </location>
</feature>
<dbReference type="PANTHER" id="PTHR22798:SF0">
    <property type="entry name" value="MALIGNANT T-CELL-AMPLIFIED SEQUENCE 1"/>
    <property type="match status" value="1"/>
</dbReference>
<dbReference type="CDD" id="cd11609">
    <property type="entry name" value="MCT1_N"/>
    <property type="match status" value="1"/>
</dbReference>
<comment type="similarity">
    <text evidence="4">Belongs to the glycosyltransferase 7 family.</text>
</comment>
<reference evidence="16" key="1">
    <citation type="submission" date="2022-06" db="EMBL/GenBank/DDBJ databases">
        <authorList>
            <person name="Berger JAMES D."/>
            <person name="Berger JAMES D."/>
        </authorList>
    </citation>
    <scope>NUCLEOTIDE SEQUENCE [LARGE SCALE GENOMIC DNA]</scope>
</reference>
<dbReference type="InterPro" id="IPR027791">
    <property type="entry name" value="Galactosyl_T_C"/>
</dbReference>
<dbReference type="Pfam" id="PF02709">
    <property type="entry name" value="Glyco_transf_7C"/>
    <property type="match status" value="1"/>
</dbReference>
<evidence type="ECO:0000256" key="3">
    <source>
        <dbReference type="ARBA" id="ARBA00004922"/>
    </source>
</evidence>
<evidence type="ECO:0000256" key="7">
    <source>
        <dbReference type="ARBA" id="ARBA00022676"/>
    </source>
</evidence>
<dbReference type="InterPro" id="IPR027995">
    <property type="entry name" value="Galactosyl_T_N"/>
</dbReference>
<evidence type="ECO:0000256" key="5">
    <source>
        <dbReference type="ARBA" id="ARBA00008955"/>
    </source>
</evidence>
<dbReference type="GO" id="GO:0001731">
    <property type="term" value="P:formation of translation preinitiation complex"/>
    <property type="evidence" value="ECO:0007669"/>
    <property type="project" value="TreeGrafter"/>
</dbReference>
<dbReference type="NCBIfam" id="TIGR00451">
    <property type="entry name" value="unchar_dom_2"/>
    <property type="match status" value="1"/>
</dbReference>
<feature type="domain" description="PUA" evidence="15">
    <location>
        <begin position="94"/>
        <end position="172"/>
    </location>
</feature>
<keyword evidence="11 14" id="KW-1133">Transmembrane helix</keyword>
<proteinExistence type="inferred from homology"/>
<dbReference type="PROSITE" id="PS50890">
    <property type="entry name" value="PUA"/>
    <property type="match status" value="1"/>
</dbReference>
<evidence type="ECO:0000256" key="12">
    <source>
        <dbReference type="ARBA" id="ARBA00023136"/>
    </source>
</evidence>
<dbReference type="GO" id="GO:0016020">
    <property type="term" value="C:membrane"/>
    <property type="evidence" value="ECO:0007669"/>
    <property type="project" value="UniProtKB-SubCell"/>
</dbReference>
<comment type="pathway">
    <text evidence="3">Protein modification; protein glycosylation.</text>
</comment>
<dbReference type="PANTHER" id="PTHR22798">
    <property type="entry name" value="MCT-1 PROTEIN"/>
    <property type="match status" value="1"/>
</dbReference>
<evidence type="ECO:0000259" key="15">
    <source>
        <dbReference type="SMART" id="SM00359"/>
    </source>
</evidence>
<dbReference type="InterPro" id="IPR015947">
    <property type="entry name" value="PUA-like_sf"/>
</dbReference>
<dbReference type="WBParaSite" id="SRDH1_73730.1">
    <property type="protein sequence ID" value="SRDH1_73730.1"/>
    <property type="gene ID" value="SRDH1_73730"/>
</dbReference>
<comment type="subcellular location">
    <subcellularLocation>
        <location evidence="1">Cytoplasm</location>
    </subcellularLocation>
    <subcellularLocation>
        <location evidence="2">Membrane</location>
        <topology evidence="2">Single-pass type II membrane protein</topology>
    </subcellularLocation>
</comment>
<evidence type="ECO:0000313" key="16">
    <source>
        <dbReference type="Proteomes" id="UP000050792"/>
    </source>
</evidence>
<evidence type="ECO:0000256" key="14">
    <source>
        <dbReference type="SAM" id="Phobius"/>
    </source>
</evidence>
<evidence type="ECO:0000256" key="8">
    <source>
        <dbReference type="ARBA" id="ARBA00022679"/>
    </source>
</evidence>
<dbReference type="GO" id="GO:0003723">
    <property type="term" value="F:RNA binding"/>
    <property type="evidence" value="ECO:0007669"/>
    <property type="project" value="InterPro"/>
</dbReference>
<evidence type="ECO:0000256" key="2">
    <source>
        <dbReference type="ARBA" id="ARBA00004606"/>
    </source>
</evidence>
<dbReference type="Proteomes" id="UP000050792">
    <property type="component" value="Unassembled WGS sequence"/>
</dbReference>
<evidence type="ECO:0000256" key="9">
    <source>
        <dbReference type="ARBA" id="ARBA00022692"/>
    </source>
</evidence>
<keyword evidence="10" id="KW-0735">Signal-anchor</keyword>
<keyword evidence="16" id="KW-1185">Reference proteome</keyword>
<keyword evidence="6" id="KW-0963">Cytoplasm</keyword>
<dbReference type="CDD" id="cd21155">
    <property type="entry name" value="PUA_MCTS-1-like"/>
    <property type="match status" value="1"/>
</dbReference>
<organism evidence="16 17">
    <name type="scientific">Schistosoma rodhaini</name>
    <dbReference type="NCBI Taxonomy" id="6188"/>
    <lineage>
        <taxon>Eukaryota</taxon>
        <taxon>Metazoa</taxon>
        <taxon>Spiralia</taxon>
        <taxon>Lophotrochozoa</taxon>
        <taxon>Platyhelminthes</taxon>
        <taxon>Trematoda</taxon>
        <taxon>Digenea</taxon>
        <taxon>Strigeidida</taxon>
        <taxon>Schistosomatoidea</taxon>
        <taxon>Schistosomatidae</taxon>
        <taxon>Schistosoma</taxon>
    </lineage>
</organism>
<evidence type="ECO:0000256" key="10">
    <source>
        <dbReference type="ARBA" id="ARBA00022968"/>
    </source>
</evidence>
<dbReference type="GO" id="GO:0005737">
    <property type="term" value="C:cytoplasm"/>
    <property type="evidence" value="ECO:0007669"/>
    <property type="project" value="UniProtKB-SubCell"/>
</dbReference>
<accession>A0AA85G0U6</accession>
<evidence type="ECO:0000256" key="6">
    <source>
        <dbReference type="ARBA" id="ARBA00022490"/>
    </source>
</evidence>